<dbReference type="InterPro" id="IPR002716">
    <property type="entry name" value="PIN_dom"/>
</dbReference>
<evidence type="ECO:0000256" key="3">
    <source>
        <dbReference type="ARBA" id="ARBA00022801"/>
    </source>
</evidence>
<dbReference type="Pfam" id="PF13470">
    <property type="entry name" value="PIN_3"/>
    <property type="match status" value="1"/>
</dbReference>
<accession>A0A261FF11</accession>
<keyword evidence="8" id="KW-1185">Reference proteome</keyword>
<reference evidence="7 8" key="1">
    <citation type="journal article" date="2017" name="BMC Genomics">
        <title>Comparative genomic and phylogenomic analyses of the Bifidobacteriaceae family.</title>
        <authorList>
            <person name="Lugli G.A."/>
            <person name="Milani C."/>
            <person name="Turroni F."/>
            <person name="Duranti S."/>
            <person name="Mancabelli L."/>
            <person name="Mangifesta M."/>
            <person name="Ferrario C."/>
            <person name="Modesto M."/>
            <person name="Mattarelli P."/>
            <person name="Jiri K."/>
            <person name="van Sinderen D."/>
            <person name="Ventura M."/>
        </authorList>
    </citation>
    <scope>NUCLEOTIDE SEQUENCE [LARGE SCALE GENOMIC DNA]</scope>
    <source>
        <strain evidence="7 8">DSM 100196</strain>
    </source>
</reference>
<protein>
    <submittedName>
        <fullName evidence="7">PIN domain-containing protein</fullName>
    </submittedName>
</protein>
<dbReference type="Proteomes" id="UP000216871">
    <property type="component" value="Unassembled WGS sequence"/>
</dbReference>
<comment type="caution">
    <text evidence="7">The sequence shown here is derived from an EMBL/GenBank/DDBJ whole genome shotgun (WGS) entry which is preliminary data.</text>
</comment>
<feature type="domain" description="PIN" evidence="5">
    <location>
        <begin position="6"/>
        <end position="107"/>
    </location>
</feature>
<organism evidence="7 8">
    <name type="scientific">Bifidobacterium myosotis</name>
    <dbReference type="NCBI Taxonomy" id="1630166"/>
    <lineage>
        <taxon>Bacteria</taxon>
        <taxon>Bacillati</taxon>
        <taxon>Actinomycetota</taxon>
        <taxon>Actinomycetes</taxon>
        <taxon>Bifidobacteriales</taxon>
        <taxon>Bifidobacteriaceae</taxon>
        <taxon>Bifidobacterium</taxon>
    </lineage>
</organism>
<keyword evidence="3" id="KW-0378">Hydrolase</keyword>
<dbReference type="GO" id="GO:0016787">
    <property type="term" value="F:hydrolase activity"/>
    <property type="evidence" value="ECO:0007669"/>
    <property type="project" value="UniProtKB-KW"/>
</dbReference>
<dbReference type="InterPro" id="IPR029060">
    <property type="entry name" value="PIN-like_dom_sf"/>
</dbReference>
<evidence type="ECO:0000256" key="2">
    <source>
        <dbReference type="ARBA" id="ARBA00022723"/>
    </source>
</evidence>
<name>A0A261FF11_9BIFI</name>
<dbReference type="Pfam" id="PF26343">
    <property type="entry name" value="VapC50_C"/>
    <property type="match status" value="1"/>
</dbReference>
<gene>
    <name evidence="7" type="ORF">BMYO_1872</name>
</gene>
<evidence type="ECO:0000259" key="6">
    <source>
        <dbReference type="Pfam" id="PF26343"/>
    </source>
</evidence>
<dbReference type="InterPro" id="IPR058652">
    <property type="entry name" value="VapC50_C"/>
</dbReference>
<evidence type="ECO:0000313" key="8">
    <source>
        <dbReference type="Proteomes" id="UP000216871"/>
    </source>
</evidence>
<feature type="domain" description="VapC50 C-terminal" evidence="6">
    <location>
        <begin position="125"/>
        <end position="177"/>
    </location>
</feature>
<sequence length="189" mass="21740">MSFPVFFDTCSLFGEIVNDLVLRLAEERFFTPYWSQTVLEELRKNLAPRIGEHRADRRIHAMTTAFPDAMVTGYESLIPNMTCDSKDRHVLAAADHSPAQTLVTFNLRDFPKSSTVPLHIEVKHPDDFLLDVLDLDPGRVSTVCYDALISYKAYPQTPEDYAYMLQRCDLPRFSKQLYPILDALYEQSQ</sequence>
<dbReference type="GO" id="GO:0004518">
    <property type="term" value="F:nuclease activity"/>
    <property type="evidence" value="ECO:0007669"/>
    <property type="project" value="UniProtKB-KW"/>
</dbReference>
<dbReference type="AlphaFoldDB" id="A0A261FF11"/>
<evidence type="ECO:0000256" key="4">
    <source>
        <dbReference type="ARBA" id="ARBA00022842"/>
    </source>
</evidence>
<keyword evidence="2" id="KW-0479">Metal-binding</keyword>
<keyword evidence="4" id="KW-0460">Magnesium</keyword>
<dbReference type="EMBL" id="MWWW01000027">
    <property type="protein sequence ID" value="OZG57553.1"/>
    <property type="molecule type" value="Genomic_DNA"/>
</dbReference>
<evidence type="ECO:0000256" key="1">
    <source>
        <dbReference type="ARBA" id="ARBA00022722"/>
    </source>
</evidence>
<dbReference type="RefSeq" id="WP_094668281.1">
    <property type="nucleotide sequence ID" value="NZ_MWWW01000027.1"/>
</dbReference>
<dbReference type="SUPFAM" id="SSF88723">
    <property type="entry name" value="PIN domain-like"/>
    <property type="match status" value="1"/>
</dbReference>
<evidence type="ECO:0000259" key="5">
    <source>
        <dbReference type="Pfam" id="PF13470"/>
    </source>
</evidence>
<evidence type="ECO:0000313" key="7">
    <source>
        <dbReference type="EMBL" id="OZG57553.1"/>
    </source>
</evidence>
<dbReference type="GO" id="GO:0046872">
    <property type="term" value="F:metal ion binding"/>
    <property type="evidence" value="ECO:0007669"/>
    <property type="project" value="UniProtKB-KW"/>
</dbReference>
<proteinExistence type="predicted"/>
<keyword evidence="1" id="KW-0540">Nuclease</keyword>
<dbReference type="OrthoDB" id="113459at2"/>